<evidence type="ECO:0000313" key="2">
    <source>
        <dbReference type="EMBL" id="CAF2068610.1"/>
    </source>
</evidence>
<evidence type="ECO:0000256" key="1">
    <source>
        <dbReference type="SAM" id="SignalP"/>
    </source>
</evidence>
<evidence type="ECO:0000313" key="4">
    <source>
        <dbReference type="Proteomes" id="UP000663866"/>
    </source>
</evidence>
<dbReference type="Proteomes" id="UP000663866">
    <property type="component" value="Unassembled WGS sequence"/>
</dbReference>
<dbReference type="Proteomes" id="UP000663856">
    <property type="component" value="Unassembled WGS sequence"/>
</dbReference>
<accession>A0A819TZT5</accession>
<name>A0A819TZT5_9BILA</name>
<dbReference type="AlphaFoldDB" id="A0A819TZT5"/>
<keyword evidence="4" id="KW-1185">Reference proteome</keyword>
<dbReference type="EMBL" id="CAJNRF010005220">
    <property type="protein sequence ID" value="CAF2068610.1"/>
    <property type="molecule type" value="Genomic_DNA"/>
</dbReference>
<keyword evidence="1" id="KW-0732">Signal</keyword>
<proteinExistence type="predicted"/>
<feature type="chain" id="PRO_5036415893" evidence="1">
    <location>
        <begin position="26"/>
        <end position="402"/>
    </location>
</feature>
<dbReference type="InterPro" id="IPR021259">
    <property type="entry name" value="DUF2817"/>
</dbReference>
<comment type="caution">
    <text evidence="3">The sequence shown here is derived from an EMBL/GenBank/DDBJ whole genome shotgun (WGS) entry which is preliminary data.</text>
</comment>
<feature type="signal peptide" evidence="1">
    <location>
        <begin position="1"/>
        <end position="25"/>
    </location>
</feature>
<dbReference type="EMBL" id="CAJOBG010003928">
    <property type="protein sequence ID" value="CAF4087319.1"/>
    <property type="molecule type" value="Genomic_DNA"/>
</dbReference>
<evidence type="ECO:0000313" key="3">
    <source>
        <dbReference type="EMBL" id="CAF4087319.1"/>
    </source>
</evidence>
<organism evidence="3 4">
    <name type="scientific">Rotaria magnacalcarata</name>
    <dbReference type="NCBI Taxonomy" id="392030"/>
    <lineage>
        <taxon>Eukaryota</taxon>
        <taxon>Metazoa</taxon>
        <taxon>Spiralia</taxon>
        <taxon>Gnathifera</taxon>
        <taxon>Rotifera</taxon>
        <taxon>Eurotatoria</taxon>
        <taxon>Bdelloidea</taxon>
        <taxon>Philodinida</taxon>
        <taxon>Philodinidae</taxon>
        <taxon>Rotaria</taxon>
    </lineage>
</organism>
<sequence>MFLLRELLFVISALNICSMLPINEAFHIPAAENNYHSNNVTEVTSKFVDGCSHANGSIEYTDHPEKDVYGEQLQAIVCTIGDSQKRTIIYTISGTHSVEGYAGSMAQISMLRGNSSMSPPDVRRAHLHLINPYGASYILKENEQNANQLKNNTMYYTLHYDNPILQRLIDQIELPTLGNKSARQNAYAVIGQLFAEYDREVVNMALKTGQGRQPQGIAYFGPPKSLSSQIEDYVVAKYFPYETDIILIGLHTAIGPYGTWSFMPIDKELETAFRRWAPNDLMGSYDIVIPSGGQLPYSNVKPKTNAKRVIRGIWEAGTYNVIMKTNAMFMPCLCCHFYTNVSDPFRQDIISKINEYFYPQADEWKRLTYNAINNVFSKVLSGFAAEISSGTKFIVADCCIIL</sequence>
<dbReference type="Pfam" id="PF10994">
    <property type="entry name" value="DUF2817"/>
    <property type="match status" value="1"/>
</dbReference>
<gene>
    <name evidence="3" type="ORF">OVN521_LOCUS20145</name>
    <name evidence="2" type="ORF">WKI299_LOCUS13717</name>
</gene>
<protein>
    <submittedName>
        <fullName evidence="3">Uncharacterized protein</fullName>
    </submittedName>
</protein>
<reference evidence="3" key="1">
    <citation type="submission" date="2021-02" db="EMBL/GenBank/DDBJ databases">
        <authorList>
            <person name="Nowell W R."/>
        </authorList>
    </citation>
    <scope>NUCLEOTIDE SEQUENCE</scope>
</reference>